<protein>
    <submittedName>
        <fullName evidence="1">6092_t:CDS:1</fullName>
    </submittedName>
</protein>
<gene>
    <name evidence="1" type="ORF">FCALED_LOCUS12340</name>
</gene>
<dbReference type="Proteomes" id="UP000789570">
    <property type="component" value="Unassembled WGS sequence"/>
</dbReference>
<proteinExistence type="predicted"/>
<dbReference type="AlphaFoldDB" id="A0A9N9HJ07"/>
<dbReference type="EMBL" id="CAJVPQ010005899">
    <property type="protein sequence ID" value="CAG8677725.1"/>
    <property type="molecule type" value="Genomic_DNA"/>
</dbReference>
<organism evidence="1 2">
    <name type="scientific">Funneliformis caledonium</name>
    <dbReference type="NCBI Taxonomy" id="1117310"/>
    <lineage>
        <taxon>Eukaryota</taxon>
        <taxon>Fungi</taxon>
        <taxon>Fungi incertae sedis</taxon>
        <taxon>Mucoromycota</taxon>
        <taxon>Glomeromycotina</taxon>
        <taxon>Glomeromycetes</taxon>
        <taxon>Glomerales</taxon>
        <taxon>Glomeraceae</taxon>
        <taxon>Funneliformis</taxon>
    </lineage>
</organism>
<evidence type="ECO:0000313" key="2">
    <source>
        <dbReference type="Proteomes" id="UP000789570"/>
    </source>
</evidence>
<name>A0A9N9HJ07_9GLOM</name>
<feature type="non-terminal residue" evidence="1">
    <location>
        <position position="1"/>
    </location>
</feature>
<reference evidence="1" key="1">
    <citation type="submission" date="2021-06" db="EMBL/GenBank/DDBJ databases">
        <authorList>
            <person name="Kallberg Y."/>
            <person name="Tangrot J."/>
            <person name="Rosling A."/>
        </authorList>
    </citation>
    <scope>NUCLEOTIDE SEQUENCE</scope>
    <source>
        <strain evidence="1">UK204</strain>
    </source>
</reference>
<evidence type="ECO:0000313" key="1">
    <source>
        <dbReference type="EMBL" id="CAG8677725.1"/>
    </source>
</evidence>
<sequence>VKLSESRTLRTENLEVKHNNNDDYYQEVMDIFKSNEHRLHSDD</sequence>
<keyword evidence="2" id="KW-1185">Reference proteome</keyword>
<comment type="caution">
    <text evidence="1">The sequence shown here is derived from an EMBL/GenBank/DDBJ whole genome shotgun (WGS) entry which is preliminary data.</text>
</comment>
<accession>A0A9N9HJ07</accession>